<organism evidence="3 4">
    <name type="scientific">Sessilibacter corallicola</name>
    <dbReference type="NCBI Taxonomy" id="2904075"/>
    <lineage>
        <taxon>Bacteria</taxon>
        <taxon>Pseudomonadati</taxon>
        <taxon>Pseudomonadota</taxon>
        <taxon>Gammaproteobacteria</taxon>
        <taxon>Cellvibrionales</taxon>
        <taxon>Cellvibrionaceae</taxon>
        <taxon>Sessilibacter</taxon>
    </lineage>
</organism>
<dbReference type="Gene3D" id="1.10.3210.10">
    <property type="entry name" value="Hypothetical protein af1432"/>
    <property type="match status" value="1"/>
</dbReference>
<dbReference type="PANTHER" id="PTHR43155:SF2">
    <property type="entry name" value="CYCLIC DI-GMP PHOSPHODIESTERASE PA4108"/>
    <property type="match status" value="1"/>
</dbReference>
<reference evidence="3 4" key="1">
    <citation type="submission" date="2024-04" db="EMBL/GenBank/DDBJ databases">
        <title>Draft genome sequence of Sessilibacter corallicola NBRC 116591.</title>
        <authorList>
            <person name="Miyakawa T."/>
            <person name="Kusuya Y."/>
            <person name="Miura T."/>
        </authorList>
    </citation>
    <scope>NUCLEOTIDE SEQUENCE [LARGE SCALE GENOMIC DNA]</scope>
    <source>
        <strain evidence="3 4">KU-00831-HH</strain>
    </source>
</reference>
<dbReference type="Proteomes" id="UP001465153">
    <property type="component" value="Unassembled WGS sequence"/>
</dbReference>
<accession>A0ABQ0A7V2</accession>
<name>A0ABQ0A7V2_9GAMM</name>
<dbReference type="RefSeq" id="WP_353302366.1">
    <property type="nucleotide sequence ID" value="NZ_BAABWN010000004.1"/>
</dbReference>
<dbReference type="EMBL" id="BAABWN010000004">
    <property type="protein sequence ID" value="GAA6167737.1"/>
    <property type="molecule type" value="Genomic_DNA"/>
</dbReference>
<dbReference type="NCBIfam" id="TIGR00277">
    <property type="entry name" value="HDIG"/>
    <property type="match status" value="1"/>
</dbReference>
<evidence type="ECO:0000313" key="4">
    <source>
        <dbReference type="Proteomes" id="UP001465153"/>
    </source>
</evidence>
<evidence type="ECO:0000313" key="3">
    <source>
        <dbReference type="EMBL" id="GAA6167737.1"/>
    </source>
</evidence>
<keyword evidence="4" id="KW-1185">Reference proteome</keyword>
<dbReference type="SMART" id="SM00471">
    <property type="entry name" value="HDc"/>
    <property type="match status" value="1"/>
</dbReference>
<dbReference type="CDD" id="cd00077">
    <property type="entry name" value="HDc"/>
    <property type="match status" value="1"/>
</dbReference>
<feature type="domain" description="HD-GYP" evidence="2">
    <location>
        <begin position="143"/>
        <end position="339"/>
    </location>
</feature>
<dbReference type="Pfam" id="PF13487">
    <property type="entry name" value="HD_5"/>
    <property type="match status" value="1"/>
</dbReference>
<dbReference type="InterPro" id="IPR003607">
    <property type="entry name" value="HD/PDEase_dom"/>
</dbReference>
<dbReference type="SUPFAM" id="SSF109604">
    <property type="entry name" value="HD-domain/PDEase-like"/>
    <property type="match status" value="1"/>
</dbReference>
<feature type="domain" description="HD" evidence="1">
    <location>
        <begin position="165"/>
        <end position="288"/>
    </location>
</feature>
<dbReference type="InterPro" id="IPR021812">
    <property type="entry name" value="DUF3391"/>
</dbReference>
<dbReference type="Pfam" id="PF11871">
    <property type="entry name" value="DUF3391"/>
    <property type="match status" value="1"/>
</dbReference>
<protein>
    <submittedName>
        <fullName evidence="3">Cyclic di-GMP phosphodiesterase</fullName>
    </submittedName>
</protein>
<evidence type="ECO:0000259" key="2">
    <source>
        <dbReference type="PROSITE" id="PS51832"/>
    </source>
</evidence>
<proteinExistence type="predicted"/>
<dbReference type="InterPro" id="IPR006674">
    <property type="entry name" value="HD_domain"/>
</dbReference>
<dbReference type="PROSITE" id="PS51831">
    <property type="entry name" value="HD"/>
    <property type="match status" value="1"/>
</dbReference>
<comment type="caution">
    <text evidence="3">The sequence shown here is derived from an EMBL/GenBank/DDBJ whole genome shotgun (WGS) entry which is preliminary data.</text>
</comment>
<evidence type="ECO:0000259" key="1">
    <source>
        <dbReference type="PROSITE" id="PS51831"/>
    </source>
</evidence>
<dbReference type="InterPro" id="IPR006675">
    <property type="entry name" value="HDIG_dom"/>
</dbReference>
<sequence length="417" mass="47630">MSSEIHSGHFVSNTETKKLHISELQIGMWVSKLDRDWLETPFLMQGFLVESMEDIETLAEFCEHVWVDVREEQWVDNFSNKTLKNAPKRQRYINKIPVREENQKVFGVYREARRITKSLLDEARLSSVINTEQAKGLVNECVDSILRNADALMWMSKIRSQDEYTAEHCLNVCILAIAFARQLGYAENELHDIGMCGLLHDVGKMKVPLEILNKPGRLTDEELKIMQRHTTYGRNLLMSAGSGAAQAVDVAWSHHERMDGKGYPRGLTDSKIGRYARIIAIVDAFDAMTAHRVYKPAFPATKALKIIFHERGTHYDKELTEVFLKTVGLYPPGSVVELVNGEIGLVVETNQRYRQLPKVIILRDANKVPVKEKIIDLALIEQGKLDKCFLIKDTHADGAFNVSVREYQEKGLMFRSR</sequence>
<dbReference type="PROSITE" id="PS51832">
    <property type="entry name" value="HD_GYP"/>
    <property type="match status" value="1"/>
</dbReference>
<dbReference type="InterPro" id="IPR037522">
    <property type="entry name" value="HD_GYP_dom"/>
</dbReference>
<dbReference type="PANTHER" id="PTHR43155">
    <property type="entry name" value="CYCLIC DI-GMP PHOSPHODIESTERASE PA4108-RELATED"/>
    <property type="match status" value="1"/>
</dbReference>
<gene>
    <name evidence="3" type="ORF">NBRC116591_15470</name>
</gene>